<protein>
    <submittedName>
        <fullName evidence="2">Uncharacterized protein</fullName>
    </submittedName>
</protein>
<reference evidence="2" key="2">
    <citation type="submission" date="2020-05" db="EMBL/GenBank/DDBJ databases">
        <authorList>
            <person name="Kim H.-S."/>
            <person name="Proctor R.H."/>
            <person name="Brown D.W."/>
        </authorList>
    </citation>
    <scope>NUCLEOTIDE SEQUENCE</scope>
    <source>
        <strain evidence="2">NRRL 22465</strain>
    </source>
</reference>
<keyword evidence="3" id="KW-1185">Reference proteome</keyword>
<dbReference type="EMBL" id="JABEYC010000591">
    <property type="protein sequence ID" value="KAF4975879.1"/>
    <property type="molecule type" value="Genomic_DNA"/>
</dbReference>
<dbReference type="Proteomes" id="UP000635477">
    <property type="component" value="Unassembled WGS sequence"/>
</dbReference>
<reference evidence="2" key="1">
    <citation type="journal article" date="2020" name="BMC Genomics">
        <title>Correction to: Identification and distribution of gene clusters required for synthesis of sphingolipid metabolism inhibitors in diverse species of the filamentous fungus Fusarium.</title>
        <authorList>
            <person name="Kim H.S."/>
            <person name="Lohmar J.M."/>
            <person name="Busman M."/>
            <person name="Brown D.W."/>
            <person name="Naumann T.A."/>
            <person name="Divon H.H."/>
            <person name="Lysoe E."/>
            <person name="Uhlig S."/>
            <person name="Proctor R.H."/>
        </authorList>
    </citation>
    <scope>NUCLEOTIDE SEQUENCE</scope>
    <source>
        <strain evidence="2">NRRL 22465</strain>
    </source>
</reference>
<proteinExistence type="predicted"/>
<name>A0A8H4UGK7_9HYPO</name>
<sequence length="303" mass="34061">MKDSLTRRDAQEEPRSDVTTQGSVPDYSEQGASSKAKGTVFGSGLHKNWDKTSKNMSELQAKFPGISNHEPDASESSDVEMEMDATPFEHVSPTVTSQWNVIRASLHKQLNSGKSVTEAEFQHLVINHWPLVENDWPTVKPSPVTVEAVIGVICTCSDEDSPHLFKTDSEQPSDCKESSRVHVYARRQFCMQPVMYTVHSFSIGSSNYREPFPVSVPVEVSWDDDWHSRLCSKISLEVTAEVQRAVEVYNLEIAVRLGRLVYECAEKNDGVLQEGFSLNQKDFERFIDDEGINTALVNLELVY</sequence>
<evidence type="ECO:0000256" key="1">
    <source>
        <dbReference type="SAM" id="MobiDB-lite"/>
    </source>
</evidence>
<dbReference type="AlphaFoldDB" id="A0A8H4UGK7"/>
<feature type="region of interest" description="Disordered" evidence="1">
    <location>
        <begin position="1"/>
        <end position="55"/>
    </location>
</feature>
<feature type="compositionally biased region" description="Basic and acidic residues" evidence="1">
    <location>
        <begin position="1"/>
        <end position="16"/>
    </location>
</feature>
<evidence type="ECO:0000313" key="2">
    <source>
        <dbReference type="EMBL" id="KAF4975879.1"/>
    </source>
</evidence>
<organism evidence="2 3">
    <name type="scientific">Fusarium zealandicum</name>
    <dbReference type="NCBI Taxonomy" id="1053134"/>
    <lineage>
        <taxon>Eukaryota</taxon>
        <taxon>Fungi</taxon>
        <taxon>Dikarya</taxon>
        <taxon>Ascomycota</taxon>
        <taxon>Pezizomycotina</taxon>
        <taxon>Sordariomycetes</taxon>
        <taxon>Hypocreomycetidae</taxon>
        <taxon>Hypocreales</taxon>
        <taxon>Nectriaceae</taxon>
        <taxon>Fusarium</taxon>
        <taxon>Fusarium staphyleae species complex</taxon>
    </lineage>
</organism>
<comment type="caution">
    <text evidence="2">The sequence shown here is derived from an EMBL/GenBank/DDBJ whole genome shotgun (WGS) entry which is preliminary data.</text>
</comment>
<gene>
    <name evidence="2" type="ORF">FZEAL_7391</name>
</gene>
<accession>A0A8H4UGK7</accession>
<evidence type="ECO:0000313" key="3">
    <source>
        <dbReference type="Proteomes" id="UP000635477"/>
    </source>
</evidence>